<keyword evidence="2" id="KW-1185">Reference proteome</keyword>
<name>A0A2A9NL94_9AGAR</name>
<gene>
    <name evidence="1" type="ORF">AMATHDRAFT_142848</name>
</gene>
<dbReference type="InterPro" id="IPR046341">
    <property type="entry name" value="SET_dom_sf"/>
</dbReference>
<sequence>MSRTEIPAAGRLKAWLLNHGGEYHRQAIMVQASNGSSVVANEELPENTRVASCPFSLIITAGLAQRALSHFIDTQAIFDNDNWTERQWISTYICFHWIISEEKEESQYLLHYAYINTLPSNDQLLTPLHFTPSELKAFKGTNLYSAALQRECEWREEFMRCLNAVQRASMTWCTGFTWDRYLAAATYLSSRCFPSSLLSRTPSLQPTASTEPVLIPGLDSLNHARGAAVTWVVAYPDPADPDPSIQSQTEPLISLVLRSTTSPGQELLNNYGLKPNSELILGYGFTLHNNPDDTIAIKVGGISDRRWEIGRSARGLGDLWNEILRTFAPEAETVPSYEDQLDAVGFLTEMSQVLLDQLPPMQIDEGEEVRPEVMSMLTDYVEGQRDILESIINYANQQEQEIIVAARADGVEFVFED</sequence>
<dbReference type="PANTHER" id="PTHR13271">
    <property type="entry name" value="UNCHARACTERIZED PUTATIVE METHYLTRANSFERASE"/>
    <property type="match status" value="1"/>
</dbReference>
<proteinExistence type="predicted"/>
<dbReference type="InterPro" id="IPR050600">
    <property type="entry name" value="SETD3_SETD6_MTase"/>
</dbReference>
<dbReference type="GO" id="GO:0016279">
    <property type="term" value="F:protein-lysine N-methyltransferase activity"/>
    <property type="evidence" value="ECO:0007669"/>
    <property type="project" value="TreeGrafter"/>
</dbReference>
<dbReference type="PANTHER" id="PTHR13271:SF147">
    <property type="entry name" value="PROTEIN-LYSINE N-METHYLTRANSFERASE EFM1-RELATED"/>
    <property type="match status" value="1"/>
</dbReference>
<protein>
    <submittedName>
        <fullName evidence="1">Uncharacterized protein</fullName>
    </submittedName>
</protein>
<dbReference type="Gene3D" id="3.90.1410.10">
    <property type="entry name" value="set domain protein methyltransferase, domain 1"/>
    <property type="match status" value="1"/>
</dbReference>
<dbReference type="EMBL" id="KZ301989">
    <property type="protein sequence ID" value="PFH51319.1"/>
    <property type="molecule type" value="Genomic_DNA"/>
</dbReference>
<dbReference type="Proteomes" id="UP000242287">
    <property type="component" value="Unassembled WGS sequence"/>
</dbReference>
<dbReference type="STRING" id="703135.A0A2A9NL94"/>
<organism evidence="1 2">
    <name type="scientific">Amanita thiersii Skay4041</name>
    <dbReference type="NCBI Taxonomy" id="703135"/>
    <lineage>
        <taxon>Eukaryota</taxon>
        <taxon>Fungi</taxon>
        <taxon>Dikarya</taxon>
        <taxon>Basidiomycota</taxon>
        <taxon>Agaricomycotina</taxon>
        <taxon>Agaricomycetes</taxon>
        <taxon>Agaricomycetidae</taxon>
        <taxon>Agaricales</taxon>
        <taxon>Pluteineae</taxon>
        <taxon>Amanitaceae</taxon>
        <taxon>Amanita</taxon>
    </lineage>
</organism>
<evidence type="ECO:0000313" key="1">
    <source>
        <dbReference type="EMBL" id="PFH51319.1"/>
    </source>
</evidence>
<dbReference type="AlphaFoldDB" id="A0A2A9NL94"/>
<evidence type="ECO:0000313" key="2">
    <source>
        <dbReference type="Proteomes" id="UP000242287"/>
    </source>
</evidence>
<dbReference type="OrthoDB" id="42889at2759"/>
<dbReference type="GO" id="GO:0005634">
    <property type="term" value="C:nucleus"/>
    <property type="evidence" value="ECO:0007669"/>
    <property type="project" value="TreeGrafter"/>
</dbReference>
<reference evidence="1 2" key="1">
    <citation type="submission" date="2014-02" db="EMBL/GenBank/DDBJ databases">
        <title>Transposable element dynamics among asymbiotic and ectomycorrhizal Amanita fungi.</title>
        <authorList>
            <consortium name="DOE Joint Genome Institute"/>
            <person name="Hess J."/>
            <person name="Skrede I."/>
            <person name="Wolfe B."/>
            <person name="LaButti K."/>
            <person name="Ohm R.A."/>
            <person name="Grigoriev I.V."/>
            <person name="Pringle A."/>
        </authorList>
    </citation>
    <scope>NUCLEOTIDE SEQUENCE [LARGE SCALE GENOMIC DNA]</scope>
    <source>
        <strain evidence="1 2">SKay4041</strain>
    </source>
</reference>
<accession>A0A2A9NL94</accession>
<dbReference type="SUPFAM" id="SSF82199">
    <property type="entry name" value="SET domain"/>
    <property type="match status" value="1"/>
</dbReference>